<evidence type="ECO:0000313" key="13">
    <source>
        <dbReference type="Proteomes" id="UP000240535"/>
    </source>
</evidence>
<keyword evidence="3 9" id="KW-0479">Metal-binding</keyword>
<dbReference type="GO" id="GO:0046872">
    <property type="term" value="F:metal ion binding"/>
    <property type="evidence" value="ECO:0007669"/>
    <property type="project" value="UniProtKB-KW"/>
</dbReference>
<keyword evidence="7 9" id="KW-0408">Iron</keyword>
<evidence type="ECO:0000256" key="2">
    <source>
        <dbReference type="ARBA" id="ARBA00022617"/>
    </source>
</evidence>
<evidence type="ECO:0000256" key="10">
    <source>
        <dbReference type="SAM" id="SignalP"/>
    </source>
</evidence>
<protein>
    <submittedName>
        <fullName evidence="12">Cytochrome C biogenesis protein CcsA</fullName>
    </submittedName>
</protein>
<dbReference type="GO" id="GO:0020037">
    <property type="term" value="F:heme binding"/>
    <property type="evidence" value="ECO:0007669"/>
    <property type="project" value="InterPro"/>
</dbReference>
<dbReference type="SUPFAM" id="SSF46626">
    <property type="entry name" value="Cytochrome c"/>
    <property type="match status" value="2"/>
</dbReference>
<name>A0A2P8R3T8_9BACT</name>
<dbReference type="InterPro" id="IPR004852">
    <property type="entry name" value="Di-haem_cyt_c_peroxidsae"/>
</dbReference>
<feature type="binding site" description="covalent" evidence="8">
    <location>
        <position position="86"/>
    </location>
    <ligand>
        <name>heme c</name>
        <dbReference type="ChEBI" id="CHEBI:61717"/>
        <label>1</label>
    </ligand>
</feature>
<keyword evidence="6" id="KW-0560">Oxidoreductase</keyword>
<feature type="signal peptide" evidence="10">
    <location>
        <begin position="1"/>
        <end position="24"/>
    </location>
</feature>
<dbReference type="RefSeq" id="WP_106869644.1">
    <property type="nucleotide sequence ID" value="NZ_CP053841.1"/>
</dbReference>
<evidence type="ECO:0000256" key="8">
    <source>
        <dbReference type="PIRSR" id="PIRSR000294-1"/>
    </source>
</evidence>
<dbReference type="AlphaFoldDB" id="A0A2P8R3T8"/>
<keyword evidence="13" id="KW-1185">Reference proteome</keyword>
<dbReference type="InterPro" id="IPR026259">
    <property type="entry name" value="MauG/Cytc_peroxidase"/>
</dbReference>
<dbReference type="Proteomes" id="UP000240535">
    <property type="component" value="Unassembled WGS sequence"/>
</dbReference>
<organism evidence="12 13">
    <name type="scientific">Campylobacter blaseri</name>
    <dbReference type="NCBI Taxonomy" id="2042961"/>
    <lineage>
        <taxon>Bacteria</taxon>
        <taxon>Pseudomonadati</taxon>
        <taxon>Campylobacterota</taxon>
        <taxon>Epsilonproteobacteria</taxon>
        <taxon>Campylobacterales</taxon>
        <taxon>Campylobacteraceae</taxon>
        <taxon>Campylobacter</taxon>
    </lineage>
</organism>
<feature type="domain" description="Cytochrome c" evidence="11">
    <location>
        <begin position="215"/>
        <end position="322"/>
    </location>
</feature>
<dbReference type="InterPro" id="IPR009056">
    <property type="entry name" value="Cyt_c-like_dom"/>
</dbReference>
<evidence type="ECO:0000256" key="4">
    <source>
        <dbReference type="ARBA" id="ARBA00022729"/>
    </source>
</evidence>
<dbReference type="GO" id="GO:0004130">
    <property type="term" value="F:cytochrome-c peroxidase activity"/>
    <property type="evidence" value="ECO:0007669"/>
    <property type="project" value="TreeGrafter"/>
</dbReference>
<dbReference type="Gene3D" id="1.10.760.10">
    <property type="entry name" value="Cytochrome c-like domain"/>
    <property type="match status" value="2"/>
</dbReference>
<evidence type="ECO:0000256" key="1">
    <source>
        <dbReference type="ARBA" id="ARBA00004418"/>
    </source>
</evidence>
<dbReference type="Pfam" id="PF03150">
    <property type="entry name" value="CCP_MauG"/>
    <property type="match status" value="1"/>
</dbReference>
<dbReference type="EMBL" id="PDHH01000001">
    <property type="protein sequence ID" value="PSM53145.1"/>
    <property type="molecule type" value="Genomic_DNA"/>
</dbReference>
<evidence type="ECO:0000313" key="12">
    <source>
        <dbReference type="EMBL" id="PSM53145.1"/>
    </source>
</evidence>
<feature type="domain" description="Cytochrome c" evidence="11">
    <location>
        <begin position="61"/>
        <end position="171"/>
    </location>
</feature>
<keyword evidence="4 10" id="KW-0732">Signal</keyword>
<feature type="binding site" description="covalent" evidence="8">
    <location>
        <position position="232"/>
    </location>
    <ligand>
        <name>heme c</name>
        <dbReference type="ChEBI" id="CHEBI:61717"/>
        <label>2</label>
    </ligand>
</feature>
<feature type="binding site" description="axial binding residue" evidence="9">
    <location>
        <position position="233"/>
    </location>
    <ligand>
        <name>heme c</name>
        <dbReference type="ChEBI" id="CHEBI:61717"/>
        <label>2</label>
    </ligand>
    <ligandPart>
        <name>Fe</name>
        <dbReference type="ChEBI" id="CHEBI:18248"/>
    </ligandPart>
</feature>
<comment type="caution">
    <text evidence="12">The sequence shown here is derived from an EMBL/GenBank/DDBJ whole genome shotgun (WGS) entry which is preliminary data.</text>
</comment>
<feature type="binding site" description="axial binding residue" evidence="9">
    <location>
        <position position="103"/>
    </location>
    <ligand>
        <name>heme c</name>
        <dbReference type="ChEBI" id="CHEBI:61717"/>
        <label>1</label>
    </ligand>
    <ligandPart>
        <name>Fe</name>
        <dbReference type="ChEBI" id="CHEBI:18248"/>
    </ligandPart>
</feature>
<dbReference type="PANTHER" id="PTHR30600">
    <property type="entry name" value="CYTOCHROME C PEROXIDASE-RELATED"/>
    <property type="match status" value="1"/>
</dbReference>
<sequence>MKLTTILLSSAVLAGSLFANSNLAQSAKDFGLIAIPADKAELTKLIEESSPDSKAFPTTEKRVELGKKLYFDPRLSKSGIISCNTCHNLGYGGGDNIPASTGHKWTPNPHHINAPTVYNSVFNSVQFWDGRASHLAEQAAGPMTAAPEMASTPERVEEIINSIPAYVRMFKDAYGKDVKVNFDLITTTIGIFERTLVTPSRFDDFLNGDDNALSKEEKEGLELFLNNGCVSCHNGINLGGTMQPWEVASQYEFSNVGDFKGDENGMVKTPILRNIHLTAPYYHNGAIWSLKDAIKGMGSIQLGIDISDEDAKKIETFFNSLTGRMPTIVYPMLPASTEKTPKPDLEY</sequence>
<feature type="binding site" description="axial binding residue" evidence="9">
    <location>
        <position position="87"/>
    </location>
    <ligand>
        <name>heme c</name>
        <dbReference type="ChEBI" id="CHEBI:61717"/>
        <label>1</label>
    </ligand>
    <ligandPart>
        <name>Fe</name>
        <dbReference type="ChEBI" id="CHEBI:18248"/>
    </ligandPart>
</feature>
<dbReference type="InterPro" id="IPR051395">
    <property type="entry name" value="Cytochrome_c_Peroxidase/MauG"/>
</dbReference>
<dbReference type="GO" id="GO:0009055">
    <property type="term" value="F:electron transfer activity"/>
    <property type="evidence" value="ECO:0007669"/>
    <property type="project" value="InterPro"/>
</dbReference>
<feature type="chain" id="PRO_5015521350" evidence="10">
    <location>
        <begin position="25"/>
        <end position="347"/>
    </location>
</feature>
<dbReference type="PROSITE" id="PS51007">
    <property type="entry name" value="CYTC"/>
    <property type="match status" value="2"/>
</dbReference>
<gene>
    <name evidence="12" type="ORF">CQ405_00925</name>
</gene>
<evidence type="ECO:0000256" key="7">
    <source>
        <dbReference type="ARBA" id="ARBA00023004"/>
    </source>
</evidence>
<evidence type="ECO:0000256" key="3">
    <source>
        <dbReference type="ARBA" id="ARBA00022723"/>
    </source>
</evidence>
<dbReference type="PANTHER" id="PTHR30600:SF7">
    <property type="entry name" value="CYTOCHROME C PEROXIDASE-RELATED"/>
    <property type="match status" value="1"/>
</dbReference>
<dbReference type="InterPro" id="IPR036909">
    <property type="entry name" value="Cyt_c-like_dom_sf"/>
</dbReference>
<comment type="cofactor">
    <cofactor evidence="8">
        <name>heme</name>
        <dbReference type="ChEBI" id="CHEBI:30413"/>
    </cofactor>
    <text evidence="8">Binds 2 heme groups.</text>
</comment>
<dbReference type="OrthoDB" id="9805202at2"/>
<keyword evidence="2 8" id="KW-0349">Heme</keyword>
<dbReference type="PIRSF" id="PIRSF000294">
    <property type="entry name" value="Cytochrome-c_peroxidase"/>
    <property type="match status" value="1"/>
</dbReference>
<reference evidence="13" key="1">
    <citation type="submission" date="2017-10" db="EMBL/GenBank/DDBJ databases">
        <title>Campylobacter species from seals.</title>
        <authorList>
            <person name="Gilbert M.J."/>
            <person name="Zomer A.L."/>
            <person name="Timmerman A.J."/>
            <person name="Duim B."/>
            <person name="Wagenaar J.A."/>
        </authorList>
    </citation>
    <scope>NUCLEOTIDE SEQUENCE [LARGE SCALE GENOMIC DNA]</scope>
    <source>
        <strain evidence="13">17S00004-5</strain>
    </source>
</reference>
<evidence type="ECO:0000256" key="6">
    <source>
        <dbReference type="ARBA" id="ARBA00023002"/>
    </source>
</evidence>
<dbReference type="GO" id="GO:0042597">
    <property type="term" value="C:periplasmic space"/>
    <property type="evidence" value="ECO:0007669"/>
    <property type="project" value="UniProtKB-SubCell"/>
</dbReference>
<feature type="binding site" description="axial binding residue" evidence="9">
    <location>
        <position position="297"/>
    </location>
    <ligand>
        <name>heme c</name>
        <dbReference type="ChEBI" id="CHEBI:61717"/>
        <label>2</label>
    </ligand>
    <ligandPart>
        <name>Fe</name>
        <dbReference type="ChEBI" id="CHEBI:18248"/>
    </ligandPart>
</feature>
<comment type="PTM">
    <text evidence="8">Binds 2 heme groups per subunit.</text>
</comment>
<feature type="binding site" description="covalent" evidence="8">
    <location>
        <position position="229"/>
    </location>
    <ligand>
        <name>heme c</name>
        <dbReference type="ChEBI" id="CHEBI:61717"/>
        <label>2</label>
    </ligand>
</feature>
<proteinExistence type="predicted"/>
<evidence type="ECO:0000256" key="9">
    <source>
        <dbReference type="PIRSR" id="PIRSR000294-2"/>
    </source>
</evidence>
<keyword evidence="5" id="KW-0574">Periplasm</keyword>
<feature type="binding site" description="covalent" evidence="8">
    <location>
        <position position="83"/>
    </location>
    <ligand>
        <name>heme c</name>
        <dbReference type="ChEBI" id="CHEBI:61717"/>
        <label>1</label>
    </ligand>
</feature>
<evidence type="ECO:0000259" key="11">
    <source>
        <dbReference type="PROSITE" id="PS51007"/>
    </source>
</evidence>
<evidence type="ECO:0000256" key="5">
    <source>
        <dbReference type="ARBA" id="ARBA00022764"/>
    </source>
</evidence>
<comment type="subcellular location">
    <subcellularLocation>
        <location evidence="1">Periplasm</location>
    </subcellularLocation>
</comment>
<accession>A0A2P8R3T8</accession>